<protein>
    <submittedName>
        <fullName evidence="1">Uncharacterized protein</fullName>
    </submittedName>
</protein>
<evidence type="ECO:0000313" key="1">
    <source>
        <dbReference type="EMBL" id="KAI5683509.1"/>
    </source>
</evidence>
<dbReference type="EMBL" id="CM044701">
    <property type="protein sequence ID" value="KAI5683509.1"/>
    <property type="molecule type" value="Genomic_DNA"/>
</dbReference>
<gene>
    <name evidence="1" type="ORF">M9H77_04737</name>
</gene>
<organism evidence="1 2">
    <name type="scientific">Catharanthus roseus</name>
    <name type="common">Madagascar periwinkle</name>
    <name type="synonym">Vinca rosea</name>
    <dbReference type="NCBI Taxonomy" id="4058"/>
    <lineage>
        <taxon>Eukaryota</taxon>
        <taxon>Viridiplantae</taxon>
        <taxon>Streptophyta</taxon>
        <taxon>Embryophyta</taxon>
        <taxon>Tracheophyta</taxon>
        <taxon>Spermatophyta</taxon>
        <taxon>Magnoliopsida</taxon>
        <taxon>eudicotyledons</taxon>
        <taxon>Gunneridae</taxon>
        <taxon>Pentapetalae</taxon>
        <taxon>asterids</taxon>
        <taxon>lamiids</taxon>
        <taxon>Gentianales</taxon>
        <taxon>Apocynaceae</taxon>
        <taxon>Rauvolfioideae</taxon>
        <taxon>Vinceae</taxon>
        <taxon>Catharanthinae</taxon>
        <taxon>Catharanthus</taxon>
    </lineage>
</organism>
<sequence length="245" mass="28822">MDCAVRHIGLKFDFYDLCSAQNIYNIVAKIKKNRMQRYNMPLLEAVGITPTGKNFTVATAFKQNEQAKTYRWVLQQIKHLYFSSTVSKRNEQDGSAYEPCVINIDRESSLMPVIEERHIDQNVLAKLTKMIKDEEIASRFVNNSWHKLLNEIDEQEYLKKLDVLKTKWNIRRDFLHYLFNTWLNPLAHKFVRVCTGQVLHFRIETANRVVESEHFILKLWLSTCHDNVDTVFLNIDSLIEGQIVD</sequence>
<dbReference type="Proteomes" id="UP001060085">
    <property type="component" value="Linkage Group LG01"/>
</dbReference>
<name>A0ACC0CEX4_CATRO</name>
<comment type="caution">
    <text evidence="1">The sequence shown here is derived from an EMBL/GenBank/DDBJ whole genome shotgun (WGS) entry which is preliminary data.</text>
</comment>
<accession>A0ACC0CEX4</accession>
<reference evidence="2" key="1">
    <citation type="journal article" date="2023" name="Nat. Plants">
        <title>Single-cell RNA sequencing provides a high-resolution roadmap for understanding the multicellular compartmentation of specialized metabolism.</title>
        <authorList>
            <person name="Sun S."/>
            <person name="Shen X."/>
            <person name="Li Y."/>
            <person name="Li Y."/>
            <person name="Wang S."/>
            <person name="Li R."/>
            <person name="Zhang H."/>
            <person name="Shen G."/>
            <person name="Guo B."/>
            <person name="Wei J."/>
            <person name="Xu J."/>
            <person name="St-Pierre B."/>
            <person name="Chen S."/>
            <person name="Sun C."/>
        </authorList>
    </citation>
    <scope>NUCLEOTIDE SEQUENCE [LARGE SCALE GENOMIC DNA]</scope>
</reference>
<proteinExistence type="predicted"/>
<keyword evidence="2" id="KW-1185">Reference proteome</keyword>
<evidence type="ECO:0000313" key="2">
    <source>
        <dbReference type="Proteomes" id="UP001060085"/>
    </source>
</evidence>